<name>A0A653BTY0_CALMS</name>
<dbReference type="AlphaFoldDB" id="A0A653BTY0"/>
<reference evidence="1 2" key="1">
    <citation type="submission" date="2019-01" db="EMBL/GenBank/DDBJ databases">
        <authorList>
            <person name="Sayadi A."/>
        </authorList>
    </citation>
    <scope>NUCLEOTIDE SEQUENCE [LARGE SCALE GENOMIC DNA]</scope>
</reference>
<evidence type="ECO:0000313" key="2">
    <source>
        <dbReference type="Proteomes" id="UP000410492"/>
    </source>
</evidence>
<sequence>MEYNLYRSSHKKKITTATDLEIRQVVSVSLEGGGDREGGRNVSV</sequence>
<dbReference type="Proteomes" id="UP000410492">
    <property type="component" value="Unassembled WGS sequence"/>
</dbReference>
<organism evidence="1 2">
    <name type="scientific">Callosobruchus maculatus</name>
    <name type="common">Southern cowpea weevil</name>
    <name type="synonym">Pulse bruchid</name>
    <dbReference type="NCBI Taxonomy" id="64391"/>
    <lineage>
        <taxon>Eukaryota</taxon>
        <taxon>Metazoa</taxon>
        <taxon>Ecdysozoa</taxon>
        <taxon>Arthropoda</taxon>
        <taxon>Hexapoda</taxon>
        <taxon>Insecta</taxon>
        <taxon>Pterygota</taxon>
        <taxon>Neoptera</taxon>
        <taxon>Endopterygota</taxon>
        <taxon>Coleoptera</taxon>
        <taxon>Polyphaga</taxon>
        <taxon>Cucujiformia</taxon>
        <taxon>Chrysomeloidea</taxon>
        <taxon>Chrysomelidae</taxon>
        <taxon>Bruchinae</taxon>
        <taxon>Bruchini</taxon>
        <taxon>Callosobruchus</taxon>
    </lineage>
</organism>
<gene>
    <name evidence="1" type="ORF">CALMAC_LOCUS3546</name>
</gene>
<protein>
    <submittedName>
        <fullName evidence="1">Uncharacterized protein</fullName>
    </submittedName>
</protein>
<evidence type="ECO:0000313" key="1">
    <source>
        <dbReference type="EMBL" id="VEN38761.1"/>
    </source>
</evidence>
<accession>A0A653BTY0</accession>
<proteinExistence type="predicted"/>
<dbReference type="EMBL" id="CAACVG010004907">
    <property type="protein sequence ID" value="VEN38761.1"/>
    <property type="molecule type" value="Genomic_DNA"/>
</dbReference>
<keyword evidence="2" id="KW-1185">Reference proteome</keyword>